<dbReference type="CDD" id="cd04048">
    <property type="entry name" value="C2A_Copine"/>
    <property type="match status" value="1"/>
</dbReference>
<keyword evidence="9" id="KW-0449">Lipoprotein</keyword>
<feature type="region of interest" description="Disordered" evidence="10">
    <location>
        <begin position="222"/>
        <end position="242"/>
    </location>
</feature>
<evidence type="ECO:0000256" key="2">
    <source>
        <dbReference type="ARBA" id="ARBA00009048"/>
    </source>
</evidence>
<evidence type="ECO:0000256" key="3">
    <source>
        <dbReference type="ARBA" id="ARBA00022475"/>
    </source>
</evidence>
<dbReference type="Pfam" id="PF00076">
    <property type="entry name" value="RRM_1"/>
    <property type="match status" value="1"/>
</dbReference>
<evidence type="ECO:0000313" key="13">
    <source>
        <dbReference type="Proteomes" id="UP000007015"/>
    </source>
</evidence>
<keyword evidence="5" id="KW-0677">Repeat</keyword>
<dbReference type="Pfam" id="PF00168">
    <property type="entry name" value="C2"/>
    <property type="match status" value="1"/>
</dbReference>
<dbReference type="GO" id="GO:0003723">
    <property type="term" value="F:RNA binding"/>
    <property type="evidence" value="ECO:0007669"/>
    <property type="project" value="InterPro"/>
</dbReference>
<evidence type="ECO:0000313" key="12">
    <source>
        <dbReference type="EMBL" id="EEC79095.1"/>
    </source>
</evidence>
<evidence type="ECO:0000256" key="6">
    <source>
        <dbReference type="ARBA" id="ARBA00022821"/>
    </source>
</evidence>
<feature type="compositionally biased region" description="Polar residues" evidence="10">
    <location>
        <begin position="232"/>
        <end position="242"/>
    </location>
</feature>
<keyword evidence="4" id="KW-0479">Metal-binding</keyword>
<dbReference type="PROSITE" id="PS50004">
    <property type="entry name" value="C2"/>
    <property type="match status" value="1"/>
</dbReference>
<dbReference type="InterPro" id="IPR000008">
    <property type="entry name" value="C2_dom"/>
</dbReference>
<evidence type="ECO:0000259" key="11">
    <source>
        <dbReference type="PROSITE" id="PS50004"/>
    </source>
</evidence>
<evidence type="ECO:0000256" key="1">
    <source>
        <dbReference type="ARBA" id="ARBA00004193"/>
    </source>
</evidence>
<evidence type="ECO:0000256" key="5">
    <source>
        <dbReference type="ARBA" id="ARBA00022737"/>
    </source>
</evidence>
<dbReference type="SUPFAM" id="SSF49562">
    <property type="entry name" value="C2 domain (Calcium/lipid-binding domain, CaLB)"/>
    <property type="match status" value="1"/>
</dbReference>
<dbReference type="InterPro" id="IPR000504">
    <property type="entry name" value="RRM_dom"/>
</dbReference>
<accession>B8AXT8</accession>
<dbReference type="EMBL" id="CM000130">
    <property type="protein sequence ID" value="EEC79095.1"/>
    <property type="molecule type" value="Genomic_DNA"/>
</dbReference>
<keyword evidence="7" id="KW-0106">Calcium</keyword>
<sequence>MGGCLSGDVRGGMEAVGGSGGRGAAGTGGGGGGGAGQGGGANEAVDHFFNAAGLRGLYSPLESDPMLVIYIRKDTRLEEIGRTEVILNSLEPSWITKATISYQFEIIQPLVFKIYDIDTRYHNTPVKTLNLAQQDFLGEACCNLSEIVTNNHSLTLNLRDSCGHALLGTVTVHAEETGCAFLKYETKEQALAAIEALNGKHKIEGSSVPLVVKWADTEKERQARKAQKAQFHPSNMSNPNAMQQSSLFGAMQMGYVPQYNGYGYQPQGTYGLMQYPLSPMQNQAAFPNMVQSVNQGSSIRGVNSELSPNSAPRSFNSTQLGSPYSPVPNRYDQIREPQ</sequence>
<dbReference type="GO" id="GO:0006952">
    <property type="term" value="P:defense response"/>
    <property type="evidence" value="ECO:0007669"/>
    <property type="project" value="UniProtKB-KW"/>
</dbReference>
<keyword evidence="8" id="KW-0472">Membrane</keyword>
<dbReference type="Gramene" id="BGIOSGA019743-TA">
    <property type="protein sequence ID" value="BGIOSGA019743-PA"/>
    <property type="gene ID" value="BGIOSGA019743"/>
</dbReference>
<evidence type="ECO:0000256" key="4">
    <source>
        <dbReference type="ARBA" id="ARBA00022723"/>
    </source>
</evidence>
<dbReference type="Gene3D" id="2.60.40.150">
    <property type="entry name" value="C2 domain"/>
    <property type="match status" value="1"/>
</dbReference>
<dbReference type="SMART" id="SM00239">
    <property type="entry name" value="C2"/>
    <property type="match status" value="1"/>
</dbReference>
<dbReference type="PANTHER" id="PTHR10857">
    <property type="entry name" value="COPINE"/>
    <property type="match status" value="1"/>
</dbReference>
<evidence type="ECO:0000256" key="10">
    <source>
        <dbReference type="SAM" id="MobiDB-lite"/>
    </source>
</evidence>
<reference evidence="12 13" key="1">
    <citation type="journal article" date="2005" name="PLoS Biol.">
        <title>The genomes of Oryza sativa: a history of duplications.</title>
        <authorList>
            <person name="Yu J."/>
            <person name="Wang J."/>
            <person name="Lin W."/>
            <person name="Li S."/>
            <person name="Li H."/>
            <person name="Zhou J."/>
            <person name="Ni P."/>
            <person name="Dong W."/>
            <person name="Hu S."/>
            <person name="Zeng C."/>
            <person name="Zhang J."/>
            <person name="Zhang Y."/>
            <person name="Li R."/>
            <person name="Xu Z."/>
            <person name="Li S."/>
            <person name="Li X."/>
            <person name="Zheng H."/>
            <person name="Cong L."/>
            <person name="Lin L."/>
            <person name="Yin J."/>
            <person name="Geng J."/>
            <person name="Li G."/>
            <person name="Shi J."/>
            <person name="Liu J."/>
            <person name="Lv H."/>
            <person name="Li J."/>
            <person name="Wang J."/>
            <person name="Deng Y."/>
            <person name="Ran L."/>
            <person name="Shi X."/>
            <person name="Wang X."/>
            <person name="Wu Q."/>
            <person name="Li C."/>
            <person name="Ren X."/>
            <person name="Wang J."/>
            <person name="Wang X."/>
            <person name="Li D."/>
            <person name="Liu D."/>
            <person name="Zhang X."/>
            <person name="Ji Z."/>
            <person name="Zhao W."/>
            <person name="Sun Y."/>
            <person name="Zhang Z."/>
            <person name="Bao J."/>
            <person name="Han Y."/>
            <person name="Dong L."/>
            <person name="Ji J."/>
            <person name="Chen P."/>
            <person name="Wu S."/>
            <person name="Liu J."/>
            <person name="Xiao Y."/>
            <person name="Bu D."/>
            <person name="Tan J."/>
            <person name="Yang L."/>
            <person name="Ye C."/>
            <person name="Zhang J."/>
            <person name="Xu J."/>
            <person name="Zhou Y."/>
            <person name="Yu Y."/>
            <person name="Zhang B."/>
            <person name="Zhuang S."/>
            <person name="Wei H."/>
            <person name="Liu B."/>
            <person name="Lei M."/>
            <person name="Yu H."/>
            <person name="Li Y."/>
            <person name="Xu H."/>
            <person name="Wei S."/>
            <person name="He X."/>
            <person name="Fang L."/>
            <person name="Zhang Z."/>
            <person name="Zhang Y."/>
            <person name="Huang X."/>
            <person name="Su Z."/>
            <person name="Tong W."/>
            <person name="Li J."/>
            <person name="Tong Z."/>
            <person name="Li S."/>
            <person name="Ye J."/>
            <person name="Wang L."/>
            <person name="Fang L."/>
            <person name="Lei T."/>
            <person name="Chen C."/>
            <person name="Chen H."/>
            <person name="Xu Z."/>
            <person name="Li H."/>
            <person name="Huang H."/>
            <person name="Zhang F."/>
            <person name="Xu H."/>
            <person name="Li N."/>
            <person name="Zhao C."/>
            <person name="Li S."/>
            <person name="Dong L."/>
            <person name="Huang Y."/>
            <person name="Li L."/>
            <person name="Xi Y."/>
            <person name="Qi Q."/>
            <person name="Li W."/>
            <person name="Zhang B."/>
            <person name="Hu W."/>
            <person name="Zhang Y."/>
            <person name="Tian X."/>
            <person name="Jiao Y."/>
            <person name="Liang X."/>
            <person name="Jin J."/>
            <person name="Gao L."/>
            <person name="Zheng W."/>
            <person name="Hao B."/>
            <person name="Liu S."/>
            <person name="Wang W."/>
            <person name="Yuan L."/>
            <person name="Cao M."/>
            <person name="McDermott J."/>
            <person name="Samudrala R."/>
            <person name="Wang J."/>
            <person name="Wong G.K."/>
            <person name="Yang H."/>
        </authorList>
    </citation>
    <scope>NUCLEOTIDE SEQUENCE [LARGE SCALE GENOMIC DNA]</scope>
    <source>
        <strain evidence="13">cv. 93-11</strain>
    </source>
</reference>
<dbReference type="GO" id="GO:0005544">
    <property type="term" value="F:calcium-dependent phospholipid binding"/>
    <property type="evidence" value="ECO:0007669"/>
    <property type="project" value="InterPro"/>
</dbReference>
<dbReference type="FunFam" id="2.60.40.150:FF:000168">
    <property type="entry name" value="Protein BONZAI 1"/>
    <property type="match status" value="1"/>
</dbReference>
<dbReference type="InterPro" id="IPR035979">
    <property type="entry name" value="RBD_domain_sf"/>
</dbReference>
<comment type="subcellular location">
    <subcellularLocation>
        <location evidence="1">Cell membrane</location>
        <topology evidence="1">Lipid-anchor</topology>
    </subcellularLocation>
</comment>
<comment type="similarity">
    <text evidence="2">Belongs to the copine family.</text>
</comment>
<organism evidence="12 13">
    <name type="scientific">Oryza sativa subsp. indica</name>
    <name type="common">Rice</name>
    <dbReference type="NCBI Taxonomy" id="39946"/>
    <lineage>
        <taxon>Eukaryota</taxon>
        <taxon>Viridiplantae</taxon>
        <taxon>Streptophyta</taxon>
        <taxon>Embryophyta</taxon>
        <taxon>Tracheophyta</taxon>
        <taxon>Spermatophyta</taxon>
        <taxon>Magnoliopsida</taxon>
        <taxon>Liliopsida</taxon>
        <taxon>Poales</taxon>
        <taxon>Poaceae</taxon>
        <taxon>BOP clade</taxon>
        <taxon>Oryzoideae</taxon>
        <taxon>Oryzeae</taxon>
        <taxon>Oryzinae</taxon>
        <taxon>Oryza</taxon>
        <taxon>Oryza sativa</taxon>
    </lineage>
</organism>
<keyword evidence="6" id="KW-0611">Plant defense</keyword>
<dbReference type="STRING" id="39946.B8AXT8"/>
<protein>
    <recommendedName>
        <fullName evidence="11">C2 domain-containing protein</fullName>
    </recommendedName>
</protein>
<dbReference type="GO" id="GO:0005886">
    <property type="term" value="C:plasma membrane"/>
    <property type="evidence" value="ECO:0007669"/>
    <property type="project" value="UniProtKB-SubCell"/>
</dbReference>
<feature type="region of interest" description="Disordered" evidence="10">
    <location>
        <begin position="299"/>
        <end position="338"/>
    </location>
</feature>
<dbReference type="InterPro" id="IPR012677">
    <property type="entry name" value="Nucleotide-bd_a/b_plait_sf"/>
</dbReference>
<evidence type="ECO:0000256" key="7">
    <source>
        <dbReference type="ARBA" id="ARBA00022837"/>
    </source>
</evidence>
<feature type="compositionally biased region" description="Polar residues" evidence="10">
    <location>
        <begin position="299"/>
        <end position="322"/>
    </location>
</feature>
<gene>
    <name evidence="12" type="ORF">OsI_19720</name>
</gene>
<dbReference type="InterPro" id="IPR045052">
    <property type="entry name" value="Copine"/>
</dbReference>
<dbReference type="SUPFAM" id="SSF54928">
    <property type="entry name" value="RNA-binding domain, RBD"/>
    <property type="match status" value="1"/>
</dbReference>
<dbReference type="Proteomes" id="UP000007015">
    <property type="component" value="Chromosome 5"/>
</dbReference>
<feature type="region of interest" description="Disordered" evidence="10">
    <location>
        <begin position="18"/>
        <end position="38"/>
    </location>
</feature>
<evidence type="ECO:0000256" key="9">
    <source>
        <dbReference type="ARBA" id="ARBA00023288"/>
    </source>
</evidence>
<dbReference type="AlphaFoldDB" id="B8AXT8"/>
<dbReference type="GO" id="GO:0071277">
    <property type="term" value="P:cellular response to calcium ion"/>
    <property type="evidence" value="ECO:0007669"/>
    <property type="project" value="TreeGrafter"/>
</dbReference>
<dbReference type="PANTHER" id="PTHR10857:SF120">
    <property type="entry name" value="PROTEIN BONZAI 3"/>
    <property type="match status" value="1"/>
</dbReference>
<proteinExistence type="inferred from homology"/>
<name>B8AXT8_ORYSI</name>
<dbReference type="Gene3D" id="3.30.70.330">
    <property type="match status" value="1"/>
</dbReference>
<feature type="domain" description="C2" evidence="11">
    <location>
        <begin position="24"/>
        <end position="158"/>
    </location>
</feature>
<evidence type="ECO:0000256" key="8">
    <source>
        <dbReference type="ARBA" id="ARBA00023136"/>
    </source>
</evidence>
<dbReference type="InterPro" id="IPR035892">
    <property type="entry name" value="C2_domain_sf"/>
</dbReference>
<dbReference type="HOGENOM" id="CLU_822287_0_0_1"/>
<keyword evidence="13" id="KW-1185">Reference proteome</keyword>
<keyword evidence="3" id="KW-1003">Cell membrane</keyword>
<dbReference type="GO" id="GO:0046872">
    <property type="term" value="F:metal ion binding"/>
    <property type="evidence" value="ECO:0007669"/>
    <property type="project" value="UniProtKB-KW"/>
</dbReference>